<gene>
    <name evidence="3" type="ORF">AT746_15695</name>
</gene>
<keyword evidence="4" id="KW-1185">Reference proteome</keyword>
<evidence type="ECO:0000313" key="3">
    <source>
        <dbReference type="EMBL" id="ALS99556.1"/>
    </source>
</evidence>
<dbReference type="STRING" id="1526571.AT746_15695"/>
<accession>A0A0U2ZAM7</accession>
<dbReference type="EMBL" id="CP013650">
    <property type="protein sequence ID" value="ALS99556.1"/>
    <property type="molecule type" value="Genomic_DNA"/>
</dbReference>
<sequence length="131" mass="14195">MPNVGLSIAYQLRDNRQQATGPVLQKLRSQKKSEGCAGSRIYPRDLKARGGTVGKAPMKFCFERMAKKICPVLALALTSFFAFLLGVAGSITGSFAFEYLNKGGNQQSHIKRSALNGQPVVEDSSSRQSVN</sequence>
<keyword evidence="2" id="KW-0472">Membrane</keyword>
<dbReference type="KEGG" id="lal:AT746_15695"/>
<dbReference type="Proteomes" id="UP000068447">
    <property type="component" value="Chromosome"/>
</dbReference>
<dbReference type="AlphaFoldDB" id="A0A0U2ZAM7"/>
<organism evidence="3 4">
    <name type="scientific">Lacimicrobium alkaliphilum</name>
    <dbReference type="NCBI Taxonomy" id="1526571"/>
    <lineage>
        <taxon>Bacteria</taxon>
        <taxon>Pseudomonadati</taxon>
        <taxon>Pseudomonadota</taxon>
        <taxon>Gammaproteobacteria</taxon>
        <taxon>Alteromonadales</taxon>
        <taxon>Alteromonadaceae</taxon>
        <taxon>Lacimicrobium</taxon>
    </lineage>
</organism>
<evidence type="ECO:0000313" key="4">
    <source>
        <dbReference type="Proteomes" id="UP000068447"/>
    </source>
</evidence>
<evidence type="ECO:0000256" key="1">
    <source>
        <dbReference type="SAM" id="MobiDB-lite"/>
    </source>
</evidence>
<keyword evidence="2" id="KW-1133">Transmembrane helix</keyword>
<keyword evidence="2" id="KW-0812">Transmembrane</keyword>
<proteinExistence type="predicted"/>
<name>A0A0U2ZAM7_9ALTE</name>
<feature type="transmembrane region" description="Helical" evidence="2">
    <location>
        <begin position="72"/>
        <end position="97"/>
    </location>
</feature>
<protein>
    <submittedName>
        <fullName evidence="3">Uncharacterized protein</fullName>
    </submittedName>
</protein>
<evidence type="ECO:0000256" key="2">
    <source>
        <dbReference type="SAM" id="Phobius"/>
    </source>
</evidence>
<feature type="region of interest" description="Disordered" evidence="1">
    <location>
        <begin position="111"/>
        <end position="131"/>
    </location>
</feature>
<reference evidence="3 4" key="1">
    <citation type="submission" date="2015-12" db="EMBL/GenBank/DDBJ databases">
        <title>Complete genome of Lacimicrobium alkaliphilum KCTC 32984.</title>
        <authorList>
            <person name="Kim S.-G."/>
            <person name="Lee Y.-J."/>
        </authorList>
    </citation>
    <scope>NUCLEOTIDE SEQUENCE [LARGE SCALE GENOMIC DNA]</scope>
    <source>
        <strain evidence="3 4">YelD216</strain>
    </source>
</reference>